<comment type="caution">
    <text evidence="2">The sequence shown here is derived from an EMBL/GenBank/DDBJ whole genome shotgun (WGS) entry which is preliminary data.</text>
</comment>
<feature type="transmembrane region" description="Helical" evidence="1">
    <location>
        <begin position="261"/>
        <end position="282"/>
    </location>
</feature>
<evidence type="ECO:0000256" key="1">
    <source>
        <dbReference type="SAM" id="Phobius"/>
    </source>
</evidence>
<proteinExistence type="predicted"/>
<feature type="transmembrane region" description="Helical" evidence="1">
    <location>
        <begin position="32"/>
        <end position="58"/>
    </location>
</feature>
<dbReference type="Proteomes" id="UP000597762">
    <property type="component" value="Unassembled WGS sequence"/>
</dbReference>
<protein>
    <submittedName>
        <fullName evidence="2">Uncharacterized protein</fullName>
    </submittedName>
</protein>
<evidence type="ECO:0000313" key="2">
    <source>
        <dbReference type="EMBL" id="CAE1317473.1"/>
    </source>
</evidence>
<feature type="transmembrane region" description="Helical" evidence="1">
    <location>
        <begin position="70"/>
        <end position="96"/>
    </location>
</feature>
<organism evidence="2 3">
    <name type="scientific">Acanthosepion pharaonis</name>
    <name type="common">Pharaoh cuttlefish</name>
    <name type="synonym">Sepia pharaonis</name>
    <dbReference type="NCBI Taxonomy" id="158019"/>
    <lineage>
        <taxon>Eukaryota</taxon>
        <taxon>Metazoa</taxon>
        <taxon>Spiralia</taxon>
        <taxon>Lophotrochozoa</taxon>
        <taxon>Mollusca</taxon>
        <taxon>Cephalopoda</taxon>
        <taxon>Coleoidea</taxon>
        <taxon>Decapodiformes</taxon>
        <taxon>Sepiida</taxon>
        <taxon>Sepiina</taxon>
        <taxon>Sepiidae</taxon>
        <taxon>Acanthosepion</taxon>
    </lineage>
</organism>
<feature type="transmembrane region" description="Helical" evidence="1">
    <location>
        <begin position="208"/>
        <end position="229"/>
    </location>
</feature>
<name>A0A812E8I4_ACAPH</name>
<dbReference type="AlphaFoldDB" id="A0A812E8I4"/>
<keyword evidence="1" id="KW-0472">Membrane</keyword>
<dbReference type="EMBL" id="CAHIKZ030004932">
    <property type="protein sequence ID" value="CAE1317473.1"/>
    <property type="molecule type" value="Genomic_DNA"/>
</dbReference>
<feature type="transmembrane region" description="Helical" evidence="1">
    <location>
        <begin position="339"/>
        <end position="365"/>
    </location>
</feature>
<keyword evidence="1" id="KW-0812">Transmembrane</keyword>
<feature type="transmembrane region" description="Helical" evidence="1">
    <location>
        <begin position="302"/>
        <end position="327"/>
    </location>
</feature>
<reference evidence="2" key="1">
    <citation type="submission" date="2021-01" db="EMBL/GenBank/DDBJ databases">
        <authorList>
            <person name="Li R."/>
            <person name="Bekaert M."/>
        </authorList>
    </citation>
    <scope>NUCLEOTIDE SEQUENCE</scope>
    <source>
        <strain evidence="2">Farmed</strain>
    </source>
</reference>
<evidence type="ECO:0000313" key="3">
    <source>
        <dbReference type="Proteomes" id="UP000597762"/>
    </source>
</evidence>
<accession>A0A812E8I4</accession>
<feature type="transmembrane region" description="Helical" evidence="1">
    <location>
        <begin position="141"/>
        <end position="165"/>
    </location>
</feature>
<feature type="transmembrane region" description="Helical" evidence="1">
    <location>
        <begin position="171"/>
        <end position="196"/>
    </location>
</feature>
<keyword evidence="3" id="KW-1185">Reference proteome</keyword>
<sequence>MQSRLHNAVSSAYFCHCHFHTITPLSAPPTSFLFIGFNTLITLSFSISFSQILSFSFLDAFLSHLSKPLLLLLSLPLLSLPPTSTPVVILPLFLFFKLTFSASLPPTTAVSPQPSLYFIPLFITSSSSTLSISFSETLTNFNYLIHLFFISPSHFYSFLHSILLFKLSLTFFLPCLFLLPLIISCLYFSSLVLTPFHRSLFLPYYNSFIFSFMMLYIFFILSSSLYNFFLLFTLHFSYFLNNSLSLILFFIFFYSETSFCICCHHVLFSFFSLFKYHSFFIYKTYFNTSFMSAPSFLDHFKLILIFSSLFTFLFTFLSFSSCFPSLVFSHFPFPLFSSFHFFLSLMLFLSASILFLHFFVVIYLFNLSPLVYFYLLIS</sequence>
<keyword evidence="1" id="KW-1133">Transmembrane helix</keyword>
<feature type="transmembrane region" description="Helical" evidence="1">
    <location>
        <begin position="235"/>
        <end position="254"/>
    </location>
</feature>
<gene>
    <name evidence="2" type="ORF">SPHA_68037</name>
</gene>